<dbReference type="PANTHER" id="PTHR48071:SF18">
    <property type="entry name" value="DELETED IN MALIGNANT BRAIN TUMORS 1 PROTEIN-RELATED"/>
    <property type="match status" value="1"/>
</dbReference>
<dbReference type="PANTHER" id="PTHR48071">
    <property type="entry name" value="SRCR DOMAIN-CONTAINING PROTEIN"/>
    <property type="match status" value="1"/>
</dbReference>
<keyword evidence="3" id="KW-0732">Signal</keyword>
<protein>
    <submittedName>
        <fullName evidence="5">Putative secreted protein</fullName>
    </submittedName>
</protein>
<dbReference type="InterPro" id="IPR001190">
    <property type="entry name" value="SRCR"/>
</dbReference>
<sequence length="145" mass="16055">MKVEVLLVILLQYLCVVHGVIPSVGETRTQRELLVRKFLKKKEGAIKLVGGSGNHEGKFWMDNVECTGKEPELIGCRFDGWGHSDCEANEAAGVVCKIPPAPPSAKNLTRTVVRPKYRIKSGHSLQMRLVGGRFHGEGRVEHFHG</sequence>
<evidence type="ECO:0000313" key="7">
    <source>
        <dbReference type="Proteomes" id="UP000092461"/>
    </source>
</evidence>
<dbReference type="EnsemblMetazoa" id="LLOJ008078-RA">
    <property type="protein sequence ID" value="LLOJ008078-PA"/>
    <property type="gene ID" value="LLOJ008078"/>
</dbReference>
<name>A0A1B0CT79_LUTLO</name>
<keyword evidence="7" id="KW-1185">Reference proteome</keyword>
<dbReference type="GO" id="GO:0016020">
    <property type="term" value="C:membrane"/>
    <property type="evidence" value="ECO:0007669"/>
    <property type="project" value="InterPro"/>
</dbReference>
<dbReference type="InterPro" id="IPR036772">
    <property type="entry name" value="SRCR-like_dom_sf"/>
</dbReference>
<evidence type="ECO:0000256" key="2">
    <source>
        <dbReference type="PROSITE-ProRule" id="PRU00196"/>
    </source>
</evidence>
<dbReference type="EMBL" id="GITU01004582">
    <property type="protein sequence ID" value="MBC1173285.1"/>
    <property type="molecule type" value="Transcribed_RNA"/>
</dbReference>
<feature type="chain" id="PRO_5044555485" evidence="3">
    <location>
        <begin position="20"/>
        <end position="145"/>
    </location>
</feature>
<accession>A0A1B0CT79</accession>
<evidence type="ECO:0000313" key="5">
    <source>
        <dbReference type="EMBL" id="MBC1173285.1"/>
    </source>
</evidence>
<dbReference type="AlphaFoldDB" id="A0A1B0CT79"/>
<evidence type="ECO:0000256" key="3">
    <source>
        <dbReference type="SAM" id="SignalP"/>
    </source>
</evidence>
<dbReference type="VEuPathDB" id="VectorBase:LLONM1_004787"/>
<reference evidence="7" key="1">
    <citation type="submission" date="2012-05" db="EMBL/GenBank/DDBJ databases">
        <title>Whole Genome Assembly of Lutzomyia longipalpis.</title>
        <authorList>
            <person name="Richards S."/>
            <person name="Qu C."/>
            <person name="Dillon R."/>
            <person name="Worley K."/>
            <person name="Scherer S."/>
            <person name="Batterton M."/>
            <person name="Taylor A."/>
            <person name="Hawes A."/>
            <person name="Hernandez B."/>
            <person name="Kovar C."/>
            <person name="Mandapat C."/>
            <person name="Pham C."/>
            <person name="Qu C."/>
            <person name="Jing C."/>
            <person name="Bess C."/>
            <person name="Bandaranaike D."/>
            <person name="Ngo D."/>
            <person name="Ongeri F."/>
            <person name="Arias F."/>
            <person name="Lara F."/>
            <person name="Weissenberger G."/>
            <person name="Kamau G."/>
            <person name="Han H."/>
            <person name="Shen H."/>
            <person name="Dinh H."/>
            <person name="Khalil I."/>
            <person name="Jones J."/>
            <person name="Shafer J."/>
            <person name="Jayaseelan J."/>
            <person name="Quiroz J."/>
            <person name="Blankenburg K."/>
            <person name="Nguyen L."/>
            <person name="Jackson L."/>
            <person name="Francisco L."/>
            <person name="Tang L.-Y."/>
            <person name="Pu L.-L."/>
            <person name="Perales L."/>
            <person name="Lorensuhewa L."/>
            <person name="Munidasa M."/>
            <person name="Coyle M."/>
            <person name="Taylor M."/>
            <person name="Puazo M."/>
            <person name="Firestine M."/>
            <person name="Scheel M."/>
            <person name="Javaid M."/>
            <person name="Wang M."/>
            <person name="Li M."/>
            <person name="Tabassum N."/>
            <person name="Saada N."/>
            <person name="Osuji N."/>
            <person name="Aqrawi P."/>
            <person name="Fu Q."/>
            <person name="Thornton R."/>
            <person name="Raj R."/>
            <person name="Goodspeed R."/>
            <person name="Mata R."/>
            <person name="Najjar R."/>
            <person name="Gubbala S."/>
            <person name="Lee S."/>
            <person name="Denson S."/>
            <person name="Patil S."/>
            <person name="Macmil S."/>
            <person name="Qi S."/>
            <person name="Matskevitch T."/>
            <person name="Palculict T."/>
            <person name="Mathew T."/>
            <person name="Vee V."/>
            <person name="Velamala V."/>
            <person name="Korchina V."/>
            <person name="Cai W."/>
            <person name="Liu W."/>
            <person name="Dai W."/>
            <person name="Zou X."/>
            <person name="Zhu Y."/>
            <person name="Zhang Y."/>
            <person name="Wu Y.-Q."/>
            <person name="Xin Y."/>
            <person name="Nazarath L."/>
            <person name="Kovar C."/>
            <person name="Han Y."/>
            <person name="Muzny D."/>
            <person name="Gibbs R."/>
        </authorList>
    </citation>
    <scope>NUCLEOTIDE SEQUENCE [LARGE SCALE GENOMIC DNA]</scope>
    <source>
        <strain evidence="7">Jacobina</strain>
    </source>
</reference>
<dbReference type="SMART" id="SM00202">
    <property type="entry name" value="SR"/>
    <property type="match status" value="1"/>
</dbReference>
<dbReference type="Proteomes" id="UP000092461">
    <property type="component" value="Unassembled WGS sequence"/>
</dbReference>
<dbReference type="Gene3D" id="3.10.250.10">
    <property type="entry name" value="SRCR-like domain"/>
    <property type="match status" value="1"/>
</dbReference>
<feature type="disulfide bond" evidence="2">
    <location>
        <begin position="66"/>
        <end position="76"/>
    </location>
</feature>
<feature type="signal peptide" evidence="3">
    <location>
        <begin position="1"/>
        <end position="19"/>
    </location>
</feature>
<proteinExistence type="predicted"/>
<evidence type="ECO:0000313" key="6">
    <source>
        <dbReference type="EnsemblMetazoa" id="LLOJ008078-PA"/>
    </source>
</evidence>
<feature type="domain" description="SRCR" evidence="4">
    <location>
        <begin position="57"/>
        <end position="97"/>
    </location>
</feature>
<dbReference type="VEuPathDB" id="VectorBase:LLOJ008078"/>
<evidence type="ECO:0000259" key="4">
    <source>
        <dbReference type="PROSITE" id="PS50287"/>
    </source>
</evidence>
<comment type="caution">
    <text evidence="2">Lacks conserved residue(s) required for the propagation of feature annotation.</text>
</comment>
<reference evidence="5" key="2">
    <citation type="journal article" date="2020" name="BMC">
        <title>Leishmania infection induces a limited differential gene expression in the sand fly midgut.</title>
        <authorList>
            <person name="Coutinho-Abreu I.V."/>
            <person name="Serafim T.D."/>
            <person name="Meneses C."/>
            <person name="Kamhawi S."/>
            <person name="Oliveira F."/>
            <person name="Valenzuela J.G."/>
        </authorList>
    </citation>
    <scope>NUCLEOTIDE SEQUENCE</scope>
    <source>
        <strain evidence="5">Jacobina</strain>
        <tissue evidence="5">Midgut</tissue>
    </source>
</reference>
<dbReference type="Pfam" id="PF00530">
    <property type="entry name" value="SRCR"/>
    <property type="match status" value="1"/>
</dbReference>
<dbReference type="PROSITE" id="PS50287">
    <property type="entry name" value="SRCR_2"/>
    <property type="match status" value="1"/>
</dbReference>
<dbReference type="SUPFAM" id="SSF56487">
    <property type="entry name" value="SRCR-like"/>
    <property type="match status" value="1"/>
</dbReference>
<keyword evidence="1 2" id="KW-1015">Disulfide bond</keyword>
<evidence type="ECO:0000256" key="1">
    <source>
        <dbReference type="ARBA" id="ARBA00023157"/>
    </source>
</evidence>
<organism evidence="6 7">
    <name type="scientific">Lutzomyia longipalpis</name>
    <name type="common">Sand fly</name>
    <dbReference type="NCBI Taxonomy" id="7200"/>
    <lineage>
        <taxon>Eukaryota</taxon>
        <taxon>Metazoa</taxon>
        <taxon>Ecdysozoa</taxon>
        <taxon>Arthropoda</taxon>
        <taxon>Hexapoda</taxon>
        <taxon>Insecta</taxon>
        <taxon>Pterygota</taxon>
        <taxon>Neoptera</taxon>
        <taxon>Endopterygota</taxon>
        <taxon>Diptera</taxon>
        <taxon>Nematocera</taxon>
        <taxon>Psychodoidea</taxon>
        <taxon>Psychodidae</taxon>
        <taxon>Lutzomyia</taxon>
        <taxon>Lutzomyia</taxon>
    </lineage>
</organism>
<dbReference type="EMBL" id="AJWK01027244">
    <property type="status" value="NOT_ANNOTATED_CDS"/>
    <property type="molecule type" value="Genomic_DNA"/>
</dbReference>
<reference evidence="6" key="3">
    <citation type="submission" date="2020-05" db="UniProtKB">
        <authorList>
            <consortium name="EnsemblMetazoa"/>
        </authorList>
    </citation>
    <scope>IDENTIFICATION</scope>
    <source>
        <strain evidence="6">Jacobina</strain>
    </source>
</reference>